<evidence type="ECO:0000256" key="4">
    <source>
        <dbReference type="ARBA" id="ARBA00023172"/>
    </source>
</evidence>
<reference evidence="8 9" key="1">
    <citation type="journal article" date="2013" name="Genome Biol. Evol.">
        <title>Life in an arsenic-containing gold mine: genome and physiology of the autotrophic arsenite-oxidizing bacterium rhizobium sp. NT-26.</title>
        <authorList>
            <person name="Andres J."/>
            <person name="Arsene-Ploetze F."/>
            <person name="Barbe V."/>
            <person name="Brochier-Armanet C."/>
            <person name="Cleiss-Arnold J."/>
            <person name="Coppee J.Y."/>
            <person name="Dillies M.A."/>
            <person name="Geist"/>
            <person name="L"/>
            <person name="Joublin A."/>
            <person name="Koechler S."/>
            <person name="Lassalle F."/>
            <person name="Marchal M."/>
            <person name="Medigue C."/>
            <person name="Muller D."/>
            <person name="Nesme X."/>
            <person name="Plewniak F."/>
            <person name="Proux C."/>
            <person name="Ramirez-Bahena M.H."/>
            <person name="Schenowitz C."/>
            <person name="Sismeiro O."/>
            <person name="Vallenet D."/>
            <person name="Santini J.M."/>
            <person name="Bertin P.N."/>
        </authorList>
    </citation>
    <scope>NUCLEOTIDE SEQUENCE [LARGE SCALE GENOMIC DNA]</scope>
    <source>
        <strain evidence="8 9">NT-26</strain>
        <plasmid evidence="8 9">NT26_p1</plasmid>
    </source>
</reference>
<dbReference type="PANTHER" id="PTHR35528">
    <property type="entry name" value="BLL1675 PROTEIN"/>
    <property type="match status" value="1"/>
</dbReference>
<dbReference type="Pfam" id="PF13610">
    <property type="entry name" value="DDE_Tnp_IS240"/>
    <property type="match status" value="1"/>
</dbReference>
<dbReference type="InterPro" id="IPR011010">
    <property type="entry name" value="DNA_brk_join_enz"/>
</dbReference>
<name>L0NML5_9HYPH</name>
<proteinExistence type="predicted"/>
<dbReference type="EMBL" id="FO082821">
    <property type="protein sequence ID" value="CCF22300.1"/>
    <property type="molecule type" value="Genomic_DNA"/>
</dbReference>
<keyword evidence="9" id="KW-1185">Reference proteome</keyword>
<organism evidence="8 9">
    <name type="scientific">Pseudorhizobium banfieldiae</name>
    <dbReference type="NCBI Taxonomy" id="1125847"/>
    <lineage>
        <taxon>Bacteria</taxon>
        <taxon>Pseudomonadati</taxon>
        <taxon>Pseudomonadota</taxon>
        <taxon>Alphaproteobacteria</taxon>
        <taxon>Hyphomicrobiales</taxon>
        <taxon>Rhizobiaceae</taxon>
        <taxon>Rhizobium/Agrobacterium group</taxon>
        <taxon>Pseudorhizobium</taxon>
    </lineage>
</organism>
<dbReference type="GO" id="GO:0032196">
    <property type="term" value="P:transposition"/>
    <property type="evidence" value="ECO:0007669"/>
    <property type="project" value="UniProtKB-KW"/>
</dbReference>
<dbReference type="GO" id="GO:0006310">
    <property type="term" value="P:DNA recombination"/>
    <property type="evidence" value="ECO:0007669"/>
    <property type="project" value="UniProtKB-KW"/>
</dbReference>
<keyword evidence="3 5" id="KW-0238">DNA-binding</keyword>
<keyword evidence="1" id="KW-0815">Transposition</keyword>
<protein>
    <submittedName>
        <fullName evidence="8">Putative transposase, IS2020-like element Lambda integrase domain, phage/integron type</fullName>
    </submittedName>
</protein>
<dbReference type="PROSITE" id="PS51900">
    <property type="entry name" value="CB"/>
    <property type="match status" value="1"/>
</dbReference>
<dbReference type="Proteomes" id="UP000010792">
    <property type="component" value="Plasmid NT26_p1"/>
</dbReference>
<sequence>MEEKNTTPLRQRMIEDMNIRGLCEKTQKAHTRNLKHFASFLGRPPDTATPEDLRSYQLRMTVEGVTASTFNVRIISLRFFFGITCGRDEMKRFMQFHRNPRKWMCRKLFGSPAGLDLPVMPVGWQGICGVIEFKGAHFPKSVILHAVFFYLRYAVSYRDLEEILAERGVTVDHATLNRWVVKFAPQIAVRAQAKKQPTASSWRMDETYIKVKGRWTYLYRAVDRDGQTLDFMLSERRDLAVARRFFRRAISGNGVPERVVIDKSGANLAGLQAVNAILKFTGSGRTIEVRQVKYLNNILEQDHRFVKRITGPMMGFKAFHSAEATIAGIEAAHMIRKGQIPANGANAFETFAALAA</sequence>
<dbReference type="Gene3D" id="1.10.150.130">
    <property type="match status" value="1"/>
</dbReference>
<evidence type="ECO:0000256" key="5">
    <source>
        <dbReference type="PROSITE-ProRule" id="PRU01248"/>
    </source>
</evidence>
<evidence type="ECO:0000259" key="7">
    <source>
        <dbReference type="PROSITE" id="PS51900"/>
    </source>
</evidence>
<dbReference type="InterPro" id="IPR001584">
    <property type="entry name" value="Integrase_cat-core"/>
</dbReference>
<evidence type="ECO:0000256" key="1">
    <source>
        <dbReference type="ARBA" id="ARBA00022578"/>
    </source>
</evidence>
<gene>
    <name evidence="8" type="ORF">NT26_p10279</name>
</gene>
<feature type="domain" description="Core-binding (CB)" evidence="7">
    <location>
        <begin position="4"/>
        <end position="85"/>
    </location>
</feature>
<dbReference type="KEGG" id="rht:NT26_p10279"/>
<evidence type="ECO:0000256" key="2">
    <source>
        <dbReference type="ARBA" id="ARBA00022908"/>
    </source>
</evidence>
<dbReference type="InterPro" id="IPR032874">
    <property type="entry name" value="DDE_dom"/>
</dbReference>
<dbReference type="InterPro" id="IPR010998">
    <property type="entry name" value="Integrase_recombinase_N"/>
</dbReference>
<dbReference type="GO" id="GO:0003677">
    <property type="term" value="F:DNA binding"/>
    <property type="evidence" value="ECO:0007669"/>
    <property type="project" value="UniProtKB-UniRule"/>
</dbReference>
<keyword evidence="2" id="KW-0229">DNA integration</keyword>
<feature type="domain" description="Integrase catalytic" evidence="6">
    <location>
        <begin position="193"/>
        <end position="355"/>
    </location>
</feature>
<evidence type="ECO:0000313" key="8">
    <source>
        <dbReference type="EMBL" id="CCF22300.1"/>
    </source>
</evidence>
<evidence type="ECO:0000256" key="3">
    <source>
        <dbReference type="ARBA" id="ARBA00023125"/>
    </source>
</evidence>
<keyword evidence="8" id="KW-0614">Plasmid</keyword>
<accession>L0NML5</accession>
<dbReference type="OrthoDB" id="4315389at2"/>
<dbReference type="InterPro" id="IPR044068">
    <property type="entry name" value="CB"/>
</dbReference>
<geneLocation type="plasmid" evidence="8 9">
    <name>NT26_p1</name>
</geneLocation>
<evidence type="ECO:0000313" key="9">
    <source>
        <dbReference type="Proteomes" id="UP000010792"/>
    </source>
</evidence>
<dbReference type="SUPFAM" id="SSF56349">
    <property type="entry name" value="DNA breaking-rejoining enzymes"/>
    <property type="match status" value="1"/>
</dbReference>
<dbReference type="GO" id="GO:0015074">
    <property type="term" value="P:DNA integration"/>
    <property type="evidence" value="ECO:0007669"/>
    <property type="project" value="UniProtKB-KW"/>
</dbReference>
<dbReference type="InterPro" id="IPR052183">
    <property type="entry name" value="IS_Transposase"/>
</dbReference>
<keyword evidence="4" id="KW-0233">DNA recombination</keyword>
<dbReference type="NCBIfam" id="NF033587">
    <property type="entry name" value="transpos_IS6"/>
    <property type="match status" value="1"/>
</dbReference>
<dbReference type="PANTHER" id="PTHR35528:SF3">
    <property type="entry name" value="BLL1675 PROTEIN"/>
    <property type="match status" value="1"/>
</dbReference>
<dbReference type="PROSITE" id="PS50994">
    <property type="entry name" value="INTEGRASE"/>
    <property type="match status" value="1"/>
</dbReference>
<evidence type="ECO:0000259" key="6">
    <source>
        <dbReference type="PROSITE" id="PS50994"/>
    </source>
</evidence>
<dbReference type="AlphaFoldDB" id="L0NML5"/>
<dbReference type="InterPro" id="IPR004107">
    <property type="entry name" value="Integrase_SAM-like_N"/>
</dbReference>
<dbReference type="Pfam" id="PF13495">
    <property type="entry name" value="Phage_int_SAM_4"/>
    <property type="match status" value="1"/>
</dbReference>
<dbReference type="InterPro" id="IPR047930">
    <property type="entry name" value="Transpos_IS6"/>
</dbReference>